<protein>
    <submittedName>
        <fullName evidence="1">Uncharacterized protein</fullName>
    </submittedName>
</protein>
<evidence type="ECO:0000313" key="1">
    <source>
        <dbReference type="EMBL" id="CAH3194207.1"/>
    </source>
</evidence>
<evidence type="ECO:0000313" key="2">
    <source>
        <dbReference type="Proteomes" id="UP001159427"/>
    </source>
</evidence>
<comment type="caution">
    <text evidence="1">The sequence shown here is derived from an EMBL/GenBank/DDBJ whole genome shotgun (WGS) entry which is preliminary data.</text>
</comment>
<name>A0ABN8SRM0_9CNID</name>
<dbReference type="EMBL" id="CALNXI010003750">
    <property type="protein sequence ID" value="CAH3194207.1"/>
    <property type="molecule type" value="Genomic_DNA"/>
</dbReference>
<sequence length="132" mass="15498">MEDNVEKMNLAFKQIFESFKSENLKDSQRWTLQNQVKVKMCSLVKQRDLLCKTKCGTLGLWESRPNLLGTNRKAKRPINRWNVGTAKLCMAHPRHFYLPKDGRQCSAMMLTTRDCVWLQLMKLTDFSQIMNI</sequence>
<reference evidence="1 2" key="1">
    <citation type="submission" date="2022-05" db="EMBL/GenBank/DDBJ databases">
        <authorList>
            <consortium name="Genoscope - CEA"/>
            <person name="William W."/>
        </authorList>
    </citation>
    <scope>NUCLEOTIDE SEQUENCE [LARGE SCALE GENOMIC DNA]</scope>
</reference>
<proteinExistence type="predicted"/>
<accession>A0ABN8SRM0</accession>
<keyword evidence="2" id="KW-1185">Reference proteome</keyword>
<gene>
    <name evidence="1" type="ORF">PEVE_00027353</name>
</gene>
<dbReference type="Proteomes" id="UP001159427">
    <property type="component" value="Unassembled WGS sequence"/>
</dbReference>
<organism evidence="1 2">
    <name type="scientific">Porites evermanni</name>
    <dbReference type="NCBI Taxonomy" id="104178"/>
    <lineage>
        <taxon>Eukaryota</taxon>
        <taxon>Metazoa</taxon>
        <taxon>Cnidaria</taxon>
        <taxon>Anthozoa</taxon>
        <taxon>Hexacorallia</taxon>
        <taxon>Scleractinia</taxon>
        <taxon>Fungiina</taxon>
        <taxon>Poritidae</taxon>
        <taxon>Porites</taxon>
    </lineage>
</organism>